<dbReference type="GO" id="GO:0003677">
    <property type="term" value="F:DNA binding"/>
    <property type="evidence" value="ECO:0007669"/>
    <property type="project" value="UniProtKB-KW"/>
</dbReference>
<dbReference type="PROSITE" id="PS00676">
    <property type="entry name" value="SIGMA54_INTERACT_2"/>
    <property type="match status" value="1"/>
</dbReference>
<dbReference type="NCBIfam" id="TIGR00229">
    <property type="entry name" value="sensory_box"/>
    <property type="match status" value="2"/>
</dbReference>
<keyword evidence="11" id="KW-1185">Reference proteome</keyword>
<sequence>MNIPNAIITEQFIKHTEAIMDCTQNGILAIDTTKTVINCNNATGQLLGRNPQDLIGKPLREVIDTCNSSISRVIETGQPEFSTPININGRSIIVHYTPLYMRNKITGAVAIFQNISDSDQVISELECLRHQYNQLETFIDSSFDGIMIADTHGQVIKVNKAHTRLTGLNKCSFIGKYINDLFNQGIFKYESLTGKCLQEGHTVTGLQYINPTKKDLIVTASPVFNSDGSMAGVIANLRDLTELSQLKDKCKMSQVRTKRGHIELSNILKEKLRQDKIVAASPEMIKVLNMSERVARTDTTILLTGESGAGKEIVARIIHHASERAKGNFIQINCGAIPENLLEAELFGYEEGAFTGARRQGKAGLFELANNGSIMLDEIAEMPINLQVKLLRVLQEQETFRVGGTTTIKLNARVIAATNKDLWDCVKQGTFREDLFYRLNVVPINVPPLRQRQDDIIPLVMNYLNCFQEKYHVNKCFDPEALSLLEAYQWPGNVRELKNVIERLVILCEGNIISSQLVAEHLNRNQKLTLEPVVVNGLLPLKDAQEKLERALLQLALDKFKTTRKAAQALGIAHSSVVRKLARHDMKPVQLWTTYIDS</sequence>
<evidence type="ECO:0000256" key="7">
    <source>
        <dbReference type="ARBA" id="ARBA00029500"/>
    </source>
</evidence>
<dbReference type="Gene3D" id="1.10.8.60">
    <property type="match status" value="1"/>
</dbReference>
<keyword evidence="1" id="KW-0547">Nucleotide-binding</keyword>
<dbReference type="GO" id="GO:0005524">
    <property type="term" value="F:ATP binding"/>
    <property type="evidence" value="ECO:0007669"/>
    <property type="project" value="UniProtKB-KW"/>
</dbReference>
<dbReference type="FunFam" id="3.40.50.300:FF:000006">
    <property type="entry name" value="DNA-binding transcriptional regulator NtrC"/>
    <property type="match status" value="1"/>
</dbReference>
<dbReference type="Pfam" id="PF00158">
    <property type="entry name" value="Sigma54_activat"/>
    <property type="match status" value="1"/>
</dbReference>
<dbReference type="InterPro" id="IPR025662">
    <property type="entry name" value="Sigma_54_int_dom_ATP-bd_1"/>
</dbReference>
<organism evidence="10 11">
    <name type="scientific">Sporotomaculum syntrophicum</name>
    <dbReference type="NCBI Taxonomy" id="182264"/>
    <lineage>
        <taxon>Bacteria</taxon>
        <taxon>Bacillati</taxon>
        <taxon>Bacillota</taxon>
        <taxon>Clostridia</taxon>
        <taxon>Eubacteriales</taxon>
        <taxon>Desulfallaceae</taxon>
        <taxon>Sporotomaculum</taxon>
    </lineage>
</organism>
<feature type="domain" description="PAS" evidence="9">
    <location>
        <begin position="131"/>
        <end position="183"/>
    </location>
</feature>
<dbReference type="InterPro" id="IPR009057">
    <property type="entry name" value="Homeodomain-like_sf"/>
</dbReference>
<comment type="caution">
    <text evidence="10">The sequence shown here is derived from an EMBL/GenBank/DDBJ whole genome shotgun (WGS) entry which is preliminary data.</text>
</comment>
<dbReference type="AlphaFoldDB" id="A0A9D2WR03"/>
<evidence type="ECO:0000259" key="9">
    <source>
        <dbReference type="PROSITE" id="PS50112"/>
    </source>
</evidence>
<dbReference type="InterPro" id="IPR035965">
    <property type="entry name" value="PAS-like_dom_sf"/>
</dbReference>
<dbReference type="PROSITE" id="PS50112">
    <property type="entry name" value="PAS"/>
    <property type="match status" value="2"/>
</dbReference>
<keyword evidence="6" id="KW-0804">Transcription</keyword>
<dbReference type="EMBL" id="LSRS01000003">
    <property type="protein sequence ID" value="KAF1085763.1"/>
    <property type="molecule type" value="Genomic_DNA"/>
</dbReference>
<keyword evidence="2" id="KW-0058">Aromatic hydrocarbons catabolism</keyword>
<dbReference type="Gene3D" id="3.30.450.20">
    <property type="entry name" value="PAS domain"/>
    <property type="match status" value="2"/>
</dbReference>
<evidence type="ECO:0000256" key="2">
    <source>
        <dbReference type="ARBA" id="ARBA00022797"/>
    </source>
</evidence>
<dbReference type="Proteomes" id="UP000798488">
    <property type="component" value="Unassembled WGS sequence"/>
</dbReference>
<dbReference type="InterPro" id="IPR000014">
    <property type="entry name" value="PAS"/>
</dbReference>
<dbReference type="PROSITE" id="PS50045">
    <property type="entry name" value="SIGMA54_INTERACT_4"/>
    <property type="match status" value="1"/>
</dbReference>
<name>A0A9D2WR03_9FIRM</name>
<dbReference type="GO" id="GO:0006355">
    <property type="term" value="P:regulation of DNA-templated transcription"/>
    <property type="evidence" value="ECO:0007669"/>
    <property type="project" value="InterPro"/>
</dbReference>
<evidence type="ECO:0000256" key="4">
    <source>
        <dbReference type="ARBA" id="ARBA00023015"/>
    </source>
</evidence>
<dbReference type="PANTHER" id="PTHR32071:SF57">
    <property type="entry name" value="C4-DICARBOXYLATE TRANSPORT TRANSCRIPTIONAL REGULATORY PROTEIN DCTD"/>
    <property type="match status" value="1"/>
</dbReference>
<dbReference type="CDD" id="cd00009">
    <property type="entry name" value="AAA"/>
    <property type="match status" value="1"/>
</dbReference>
<evidence type="ECO:0000256" key="6">
    <source>
        <dbReference type="ARBA" id="ARBA00023163"/>
    </source>
</evidence>
<keyword evidence="3" id="KW-0067">ATP-binding</keyword>
<feature type="domain" description="Sigma-54 factor interaction" evidence="8">
    <location>
        <begin position="277"/>
        <end position="506"/>
    </location>
</feature>
<gene>
    <name evidence="10" type="ORF">SPSYN_01911</name>
</gene>
<dbReference type="CDD" id="cd00130">
    <property type="entry name" value="PAS"/>
    <property type="match status" value="2"/>
</dbReference>
<dbReference type="Pfam" id="PF18024">
    <property type="entry name" value="HTH_50"/>
    <property type="match status" value="1"/>
</dbReference>
<dbReference type="InterPro" id="IPR003593">
    <property type="entry name" value="AAA+_ATPase"/>
</dbReference>
<dbReference type="GO" id="GO:0018675">
    <property type="term" value="F:(S)-limonene 6-monooxygenase activity"/>
    <property type="evidence" value="ECO:0007669"/>
    <property type="project" value="UniProtKB-EC"/>
</dbReference>
<dbReference type="Pfam" id="PF13426">
    <property type="entry name" value="PAS_9"/>
    <property type="match status" value="1"/>
</dbReference>
<evidence type="ECO:0000256" key="1">
    <source>
        <dbReference type="ARBA" id="ARBA00022741"/>
    </source>
</evidence>
<reference evidence="10" key="1">
    <citation type="submission" date="2016-02" db="EMBL/GenBank/DDBJ databases">
        <title>Draft Genome Sequence of Sporotomaculum syntrophicum Strain FB, a Syntrophic Benzoate Degrader.</title>
        <authorList>
            <person name="Nobu M.K."/>
            <person name="Narihiro T."/>
            <person name="Qiu Y.-L."/>
            <person name="Ohashi A."/>
            <person name="Liu W.-T."/>
            <person name="Yuji S."/>
        </authorList>
    </citation>
    <scope>NUCLEOTIDE SEQUENCE</scope>
    <source>
        <strain evidence="10">FB</strain>
    </source>
</reference>
<feature type="domain" description="PAS" evidence="9">
    <location>
        <begin position="19"/>
        <end position="63"/>
    </location>
</feature>
<dbReference type="InterPro" id="IPR002078">
    <property type="entry name" value="Sigma_54_int"/>
</dbReference>
<dbReference type="InterPro" id="IPR025944">
    <property type="entry name" value="Sigma_54_int_dom_CS"/>
</dbReference>
<dbReference type="PROSITE" id="PS00688">
    <property type="entry name" value="SIGMA54_INTERACT_3"/>
    <property type="match status" value="1"/>
</dbReference>
<dbReference type="SUPFAM" id="SSF55785">
    <property type="entry name" value="PYP-like sensor domain (PAS domain)"/>
    <property type="match status" value="2"/>
</dbReference>
<dbReference type="SMART" id="SM00382">
    <property type="entry name" value="AAA"/>
    <property type="match status" value="1"/>
</dbReference>
<dbReference type="PROSITE" id="PS00675">
    <property type="entry name" value="SIGMA54_INTERACT_1"/>
    <property type="match status" value="1"/>
</dbReference>
<keyword evidence="5" id="KW-0238">DNA-binding</keyword>
<dbReference type="PANTHER" id="PTHR32071">
    <property type="entry name" value="TRANSCRIPTIONAL REGULATORY PROTEIN"/>
    <property type="match status" value="1"/>
</dbReference>
<dbReference type="Pfam" id="PF25601">
    <property type="entry name" value="AAA_lid_14"/>
    <property type="match status" value="1"/>
</dbReference>
<accession>A0A9D2WR03</accession>
<dbReference type="Pfam" id="PF00989">
    <property type="entry name" value="PAS"/>
    <property type="match status" value="1"/>
</dbReference>
<dbReference type="InterPro" id="IPR030828">
    <property type="entry name" value="HTH_TyrR"/>
</dbReference>
<evidence type="ECO:0000256" key="3">
    <source>
        <dbReference type="ARBA" id="ARBA00022840"/>
    </source>
</evidence>
<dbReference type="SUPFAM" id="SSF46689">
    <property type="entry name" value="Homeodomain-like"/>
    <property type="match status" value="1"/>
</dbReference>
<dbReference type="InterPro" id="IPR058031">
    <property type="entry name" value="AAA_lid_NorR"/>
</dbReference>
<keyword evidence="4" id="KW-0805">Transcription regulation</keyword>
<evidence type="ECO:0000256" key="5">
    <source>
        <dbReference type="ARBA" id="ARBA00023125"/>
    </source>
</evidence>
<evidence type="ECO:0000313" key="10">
    <source>
        <dbReference type="EMBL" id="KAF1085763.1"/>
    </source>
</evidence>
<dbReference type="InterPro" id="IPR025943">
    <property type="entry name" value="Sigma_54_int_dom_ATP-bd_2"/>
</dbReference>
<evidence type="ECO:0000313" key="11">
    <source>
        <dbReference type="Proteomes" id="UP000798488"/>
    </source>
</evidence>
<dbReference type="InterPro" id="IPR027417">
    <property type="entry name" value="P-loop_NTPase"/>
</dbReference>
<evidence type="ECO:0000259" key="8">
    <source>
        <dbReference type="PROSITE" id="PS50045"/>
    </source>
</evidence>
<dbReference type="InterPro" id="IPR013767">
    <property type="entry name" value="PAS_fold"/>
</dbReference>
<proteinExistence type="predicted"/>
<dbReference type="SMART" id="SM00091">
    <property type="entry name" value="PAS"/>
    <property type="match status" value="2"/>
</dbReference>
<keyword evidence="10" id="KW-0560">Oxidoreductase</keyword>
<protein>
    <recommendedName>
        <fullName evidence="7">HTH-type transcriptional regulatory protein TyrR</fullName>
    </recommendedName>
</protein>
<dbReference type="SUPFAM" id="SSF52540">
    <property type="entry name" value="P-loop containing nucleoside triphosphate hydrolases"/>
    <property type="match status" value="1"/>
</dbReference>
<dbReference type="Gene3D" id="1.10.10.60">
    <property type="entry name" value="Homeodomain-like"/>
    <property type="match status" value="1"/>
</dbReference>
<dbReference type="RefSeq" id="WP_243152983.1">
    <property type="nucleotide sequence ID" value="NZ_LSRS01000003.1"/>
</dbReference>
<dbReference type="Gene3D" id="3.40.50.300">
    <property type="entry name" value="P-loop containing nucleotide triphosphate hydrolases"/>
    <property type="match status" value="1"/>
</dbReference>